<dbReference type="PANTHER" id="PTHR46328">
    <property type="entry name" value="FAR-RED IMPAIRED RESPONSIVE (FAR1) FAMILY PROTEIN-RELATED"/>
    <property type="match status" value="1"/>
</dbReference>
<proteinExistence type="predicted"/>
<dbReference type="InParanoid" id="A0A2G5CEL9"/>
<gene>
    <name evidence="3" type="ORF">AQUCO_05800067v1</name>
</gene>
<reference evidence="3 4" key="1">
    <citation type="submission" date="2017-09" db="EMBL/GenBank/DDBJ databases">
        <title>WGS assembly of Aquilegia coerulea Goldsmith.</title>
        <authorList>
            <person name="Hodges S."/>
            <person name="Kramer E."/>
            <person name="Nordborg M."/>
            <person name="Tomkins J."/>
            <person name="Borevitz J."/>
            <person name="Derieg N."/>
            <person name="Yan J."/>
            <person name="Mihaltcheva S."/>
            <person name="Hayes R.D."/>
            <person name="Rokhsar D."/>
        </authorList>
    </citation>
    <scope>NUCLEOTIDE SEQUENCE [LARGE SCALE GENOMIC DNA]</scope>
    <source>
        <strain evidence="4">cv. Goldsmith</strain>
    </source>
</reference>
<protein>
    <recommendedName>
        <fullName evidence="2">FAR1 domain-containing protein</fullName>
    </recommendedName>
</protein>
<evidence type="ECO:0000313" key="4">
    <source>
        <dbReference type="Proteomes" id="UP000230069"/>
    </source>
</evidence>
<dbReference type="AlphaFoldDB" id="A0A2G5CEL9"/>
<dbReference type="STRING" id="218851.A0A2G5CEL9"/>
<dbReference type="EMBL" id="KZ305075">
    <property type="protein sequence ID" value="PIA29699.1"/>
    <property type="molecule type" value="Genomic_DNA"/>
</dbReference>
<organism evidence="3 4">
    <name type="scientific">Aquilegia coerulea</name>
    <name type="common">Rocky mountain columbine</name>
    <dbReference type="NCBI Taxonomy" id="218851"/>
    <lineage>
        <taxon>Eukaryota</taxon>
        <taxon>Viridiplantae</taxon>
        <taxon>Streptophyta</taxon>
        <taxon>Embryophyta</taxon>
        <taxon>Tracheophyta</taxon>
        <taxon>Spermatophyta</taxon>
        <taxon>Magnoliopsida</taxon>
        <taxon>Ranunculales</taxon>
        <taxon>Ranunculaceae</taxon>
        <taxon>Thalictroideae</taxon>
        <taxon>Aquilegia</taxon>
    </lineage>
</organism>
<dbReference type="Proteomes" id="UP000230069">
    <property type="component" value="Unassembled WGS sequence"/>
</dbReference>
<name>A0A2G5CEL9_AQUCA</name>
<evidence type="ECO:0000259" key="2">
    <source>
        <dbReference type="Pfam" id="PF03101"/>
    </source>
</evidence>
<feature type="non-terminal residue" evidence="3">
    <location>
        <position position="1"/>
    </location>
</feature>
<dbReference type="OrthoDB" id="1886686at2759"/>
<dbReference type="PANTHER" id="PTHR46328:SF39">
    <property type="entry name" value="PROTEIN FAR1-RELATED SEQUENCE 5-LIKE"/>
    <property type="match status" value="1"/>
</dbReference>
<dbReference type="InterPro" id="IPR004330">
    <property type="entry name" value="FAR1_DNA_bnd_dom"/>
</dbReference>
<accession>A0A2G5CEL9</accession>
<evidence type="ECO:0000313" key="3">
    <source>
        <dbReference type="EMBL" id="PIA29699.1"/>
    </source>
</evidence>
<dbReference type="Pfam" id="PF03101">
    <property type="entry name" value="FAR1"/>
    <property type="match status" value="1"/>
</dbReference>
<evidence type="ECO:0000256" key="1">
    <source>
        <dbReference type="SAM" id="Coils"/>
    </source>
</evidence>
<feature type="coiled-coil region" evidence="1">
    <location>
        <begin position="176"/>
        <end position="203"/>
    </location>
</feature>
<keyword evidence="4" id="KW-1185">Reference proteome</keyword>
<feature type="domain" description="FAR1" evidence="2">
    <location>
        <begin position="71"/>
        <end position="159"/>
    </location>
</feature>
<keyword evidence="1" id="KW-0175">Coiled coil</keyword>
<sequence>EKKKKKKVRLRRKGGEKVQIIQSMDLEVRASEGAGTIEDSTGGELTVCDGDAIQEPYVGMVFETEDAAKVFYDEYARRLGFVGRIVSSRRSERDRSFISRKLACNKEGYNLSSRKIDRVRIRKRQSQREGCMAMMLVKKQKPGKWVVTKFIKEHNHPMVVSSNKERPTPDEKDKKIQELSTELNRANRRLAACQEQLNVFMKLVEDHTQHLTGTVAEIVHNVREIDSEEQEL</sequence>